<evidence type="ECO:0000313" key="1">
    <source>
        <dbReference type="EMBL" id="CAD7258184.1"/>
    </source>
</evidence>
<dbReference type="EMBL" id="OC000735">
    <property type="protein sequence ID" value="CAD7258184.1"/>
    <property type="molecule type" value="Genomic_DNA"/>
</dbReference>
<reference evidence="1" key="1">
    <citation type="submission" date="2020-11" db="EMBL/GenBank/DDBJ databases">
        <authorList>
            <person name="Tran Van P."/>
        </authorList>
    </citation>
    <scope>NUCLEOTIDE SEQUENCE</scope>
</reference>
<dbReference type="AlphaFoldDB" id="A0A7R9APZ9"/>
<name>A0A7R9APZ9_TIMSH</name>
<sequence>MVGLLLGLLHQHVDECLLLVLRKGGDLWHGWGRRGRCLDEYNLIVLLRRRGSYRFLWGIKSGLWWRNMDVDVLVDDGCLSGGPIHGGGGSGSCRISPTTSSTTGRGCVATLTTTTAAEAGAASSKTTTKAAASSTCISRRKCTRICVDRDNGKPFRKTTISAPDRDLTTITPSSASLVYCESVALANYATEAVACAWFVIRLTAPPNLLWAEPCIVEIPTFNDSLRVRDRVRSDVRLDSLSVTIEIDSNSNDEEIGAQIPIVGSEPAFVWRESGKPFRKKPPPVHPTKIQTSISPSSAVLLNTTSALANYATERERESGNRLGKTVHSTTVYPAGIRTTISLFLKQSSLLREGRLRPCSHRSVF</sequence>
<gene>
    <name evidence="1" type="ORF">TSIB3V08_LOCUS2424</name>
</gene>
<protein>
    <submittedName>
        <fullName evidence="1">Uncharacterized protein</fullName>
    </submittedName>
</protein>
<proteinExistence type="predicted"/>
<accession>A0A7R9APZ9</accession>
<organism evidence="1">
    <name type="scientific">Timema shepardi</name>
    <name type="common">Walking stick</name>
    <dbReference type="NCBI Taxonomy" id="629360"/>
    <lineage>
        <taxon>Eukaryota</taxon>
        <taxon>Metazoa</taxon>
        <taxon>Ecdysozoa</taxon>
        <taxon>Arthropoda</taxon>
        <taxon>Hexapoda</taxon>
        <taxon>Insecta</taxon>
        <taxon>Pterygota</taxon>
        <taxon>Neoptera</taxon>
        <taxon>Polyneoptera</taxon>
        <taxon>Phasmatodea</taxon>
        <taxon>Timematodea</taxon>
        <taxon>Timematoidea</taxon>
        <taxon>Timematidae</taxon>
        <taxon>Timema</taxon>
    </lineage>
</organism>